<accession>A0A9W7LWS2</accession>
<gene>
    <name evidence="2" type="ORF">HRI_001606100</name>
</gene>
<dbReference type="Proteomes" id="UP001165190">
    <property type="component" value="Unassembled WGS sequence"/>
</dbReference>
<keyword evidence="3" id="KW-1185">Reference proteome</keyword>
<sequence>MKSLLGCQDAWEVVEEGFEEPTTTTGYTSAQTKALKEARSKDNATLYMLFRAVDESGFEKIASATTSKEAWDILEKSVQRSQSSQASASPNSSLRVGGHEDERVEKCI</sequence>
<proteinExistence type="predicted"/>
<dbReference type="OrthoDB" id="8063676at2759"/>
<feature type="region of interest" description="Disordered" evidence="1">
    <location>
        <begin position="79"/>
        <end position="108"/>
    </location>
</feature>
<dbReference type="Pfam" id="PF14223">
    <property type="entry name" value="Retrotran_gag_2"/>
    <property type="match status" value="1"/>
</dbReference>
<comment type="caution">
    <text evidence="2">The sequence shown here is derived from an EMBL/GenBank/DDBJ whole genome shotgun (WGS) entry which is preliminary data.</text>
</comment>
<evidence type="ECO:0000313" key="2">
    <source>
        <dbReference type="EMBL" id="GMI79368.1"/>
    </source>
</evidence>
<evidence type="ECO:0000313" key="3">
    <source>
        <dbReference type="Proteomes" id="UP001165190"/>
    </source>
</evidence>
<organism evidence="2 3">
    <name type="scientific">Hibiscus trionum</name>
    <name type="common">Flower of an hour</name>
    <dbReference type="NCBI Taxonomy" id="183268"/>
    <lineage>
        <taxon>Eukaryota</taxon>
        <taxon>Viridiplantae</taxon>
        <taxon>Streptophyta</taxon>
        <taxon>Embryophyta</taxon>
        <taxon>Tracheophyta</taxon>
        <taxon>Spermatophyta</taxon>
        <taxon>Magnoliopsida</taxon>
        <taxon>eudicotyledons</taxon>
        <taxon>Gunneridae</taxon>
        <taxon>Pentapetalae</taxon>
        <taxon>rosids</taxon>
        <taxon>malvids</taxon>
        <taxon>Malvales</taxon>
        <taxon>Malvaceae</taxon>
        <taxon>Malvoideae</taxon>
        <taxon>Hibiscus</taxon>
    </lineage>
</organism>
<evidence type="ECO:0000256" key="1">
    <source>
        <dbReference type="SAM" id="MobiDB-lite"/>
    </source>
</evidence>
<reference evidence="2" key="1">
    <citation type="submission" date="2023-05" db="EMBL/GenBank/DDBJ databases">
        <title>Genome and transcriptome analyses reveal genes involved in the formation of fine ridges on petal epidermal cells in Hibiscus trionum.</title>
        <authorList>
            <person name="Koshimizu S."/>
            <person name="Masuda S."/>
            <person name="Ishii T."/>
            <person name="Shirasu K."/>
            <person name="Hoshino A."/>
            <person name="Arita M."/>
        </authorList>
    </citation>
    <scope>NUCLEOTIDE SEQUENCE</scope>
    <source>
        <strain evidence="2">Hamamatsu line</strain>
    </source>
</reference>
<name>A0A9W7LWS2_HIBTR</name>
<feature type="compositionally biased region" description="Low complexity" evidence="1">
    <location>
        <begin position="79"/>
        <end position="93"/>
    </location>
</feature>
<protein>
    <submittedName>
        <fullName evidence="2">Uncharacterized protein</fullName>
    </submittedName>
</protein>
<feature type="compositionally biased region" description="Basic and acidic residues" evidence="1">
    <location>
        <begin position="97"/>
        <end position="108"/>
    </location>
</feature>
<dbReference type="AlphaFoldDB" id="A0A9W7LWS2"/>
<dbReference type="EMBL" id="BSYR01000016">
    <property type="protein sequence ID" value="GMI79368.1"/>
    <property type="molecule type" value="Genomic_DNA"/>
</dbReference>